<dbReference type="InterPro" id="IPR018110">
    <property type="entry name" value="Mandel_Rmase/mucon_lact_enz_CS"/>
</dbReference>
<accession>A0A418VBS4</accession>
<dbReference type="Proteomes" id="UP000286287">
    <property type="component" value="Unassembled WGS sequence"/>
</dbReference>
<evidence type="ECO:0000313" key="6">
    <source>
        <dbReference type="Proteomes" id="UP000286287"/>
    </source>
</evidence>
<dbReference type="SUPFAM" id="SSF51604">
    <property type="entry name" value="Enolase C-terminal domain-like"/>
    <property type="match status" value="1"/>
</dbReference>
<dbReference type="InterPro" id="IPR013341">
    <property type="entry name" value="Mandelate_racemase_N_dom"/>
</dbReference>
<dbReference type="InterPro" id="IPR029017">
    <property type="entry name" value="Enolase-like_N"/>
</dbReference>
<dbReference type="PANTHER" id="PTHR48073">
    <property type="entry name" value="O-SUCCINYLBENZOATE SYNTHASE-RELATED"/>
    <property type="match status" value="1"/>
</dbReference>
<keyword evidence="3" id="KW-0413">Isomerase</keyword>
<dbReference type="Pfam" id="PF02746">
    <property type="entry name" value="MR_MLE_N"/>
    <property type="match status" value="1"/>
</dbReference>
<keyword evidence="6" id="KW-1185">Reference proteome</keyword>
<name>A0A418VBS4_9DEIO</name>
<dbReference type="SFLD" id="SFLDF00009">
    <property type="entry name" value="o-succinylbenzoate_synthase"/>
    <property type="match status" value="1"/>
</dbReference>
<dbReference type="GO" id="GO:0046872">
    <property type="term" value="F:metal ion binding"/>
    <property type="evidence" value="ECO:0007669"/>
    <property type="project" value="UniProtKB-KW"/>
</dbReference>
<dbReference type="CDD" id="cd03315">
    <property type="entry name" value="MLE_like"/>
    <property type="match status" value="1"/>
</dbReference>
<dbReference type="PROSITE" id="PS00909">
    <property type="entry name" value="MR_MLE_2"/>
    <property type="match status" value="1"/>
</dbReference>
<dbReference type="InterPro" id="IPR013342">
    <property type="entry name" value="Mandelate_racemase_C"/>
</dbReference>
<proteinExistence type="inferred from homology"/>
<dbReference type="SUPFAM" id="SSF54826">
    <property type="entry name" value="Enolase N-terminal domain-like"/>
    <property type="match status" value="1"/>
</dbReference>
<dbReference type="SFLD" id="SFLDG00180">
    <property type="entry name" value="muconate_cycloisomerase"/>
    <property type="match status" value="1"/>
</dbReference>
<organism evidence="5 6">
    <name type="scientific">Deinococcus cavernae</name>
    <dbReference type="NCBI Taxonomy" id="2320857"/>
    <lineage>
        <taxon>Bacteria</taxon>
        <taxon>Thermotogati</taxon>
        <taxon>Deinococcota</taxon>
        <taxon>Deinococci</taxon>
        <taxon>Deinococcales</taxon>
        <taxon>Deinococcaceae</taxon>
        <taxon>Deinococcus</taxon>
    </lineage>
</organism>
<comment type="similarity">
    <text evidence="1">Belongs to the mandelate racemase/muconate lactonizing enzyme family.</text>
</comment>
<evidence type="ECO:0000256" key="2">
    <source>
        <dbReference type="ARBA" id="ARBA00022723"/>
    </source>
</evidence>
<evidence type="ECO:0000256" key="1">
    <source>
        <dbReference type="ARBA" id="ARBA00008031"/>
    </source>
</evidence>
<comment type="caution">
    <text evidence="5">The sequence shown here is derived from an EMBL/GenBank/DDBJ whole genome shotgun (WGS) entry which is preliminary data.</text>
</comment>
<dbReference type="RefSeq" id="WP_119766346.1">
    <property type="nucleotide sequence ID" value="NZ_QYUJ01000014.1"/>
</dbReference>
<feature type="domain" description="Mandelate racemase/muconate lactonizing enzyme C-terminal" evidence="4">
    <location>
        <begin position="141"/>
        <end position="237"/>
    </location>
</feature>
<dbReference type="SMART" id="SM00922">
    <property type="entry name" value="MR_MLE"/>
    <property type="match status" value="1"/>
</dbReference>
<gene>
    <name evidence="5" type="ORF">D3875_07200</name>
</gene>
<sequence length="360" mass="39027">MSTIQNVEALPYRLPLTSALAWGAHSALSAAEHVLVRVTLSDGSVGLAEAPPRPTIYGETVGSVQAILAHLSPALTGLDIHDTAALERVRNSVTNNHTARGALDMALWDARARAQGKTLFDTLMGPKERVRVSFILGIATPAEMLDEATRVVEAGVRCLKVKVGRHYQKDLEVIRDLRRAFGQDVLLYADSNETLTPEVAPSVLAAMQGEGLLYVEEPLPARDLRARAELHAQGVLPIVADDSCFTPADLGRELDFGTFDVLNVKTARNGFTDGLAMLRSAAARGKRGMVGSQASTGLGTIHAALLSTQAEVTEPCELSFVLKLKDDLLNHPVTFRDGWLDVNDLREHALDDRKWQQYAL</sequence>
<dbReference type="PANTHER" id="PTHR48073:SF2">
    <property type="entry name" value="O-SUCCINYLBENZOATE SYNTHASE"/>
    <property type="match status" value="1"/>
</dbReference>
<dbReference type="Gene3D" id="3.20.20.120">
    <property type="entry name" value="Enolase-like C-terminal domain"/>
    <property type="match status" value="1"/>
</dbReference>
<keyword evidence="2" id="KW-0479">Metal-binding</keyword>
<dbReference type="EMBL" id="QYUJ01000014">
    <property type="protein sequence ID" value="RJF73585.1"/>
    <property type="molecule type" value="Genomic_DNA"/>
</dbReference>
<protein>
    <submittedName>
        <fullName evidence="5">Enolase</fullName>
    </submittedName>
</protein>
<dbReference type="OrthoDB" id="9775391at2"/>
<evidence type="ECO:0000256" key="3">
    <source>
        <dbReference type="ARBA" id="ARBA00023235"/>
    </source>
</evidence>
<dbReference type="GO" id="GO:0009063">
    <property type="term" value="P:amino acid catabolic process"/>
    <property type="evidence" value="ECO:0007669"/>
    <property type="project" value="InterPro"/>
</dbReference>
<dbReference type="AlphaFoldDB" id="A0A418VBS4"/>
<dbReference type="GO" id="GO:0016854">
    <property type="term" value="F:racemase and epimerase activity"/>
    <property type="evidence" value="ECO:0007669"/>
    <property type="project" value="UniProtKB-ARBA"/>
</dbReference>
<dbReference type="Gene3D" id="3.30.390.10">
    <property type="entry name" value="Enolase-like, N-terminal domain"/>
    <property type="match status" value="1"/>
</dbReference>
<dbReference type="InterPro" id="IPR034613">
    <property type="entry name" value="Muconate_cycloisomerase_anti"/>
</dbReference>
<evidence type="ECO:0000313" key="5">
    <source>
        <dbReference type="EMBL" id="RJF73585.1"/>
    </source>
</evidence>
<reference evidence="5 6" key="1">
    <citation type="submission" date="2018-09" db="EMBL/GenBank/DDBJ databases">
        <authorList>
            <person name="Zhu H."/>
        </authorList>
    </citation>
    <scope>NUCLEOTIDE SEQUENCE [LARGE SCALE GENOMIC DNA]</scope>
    <source>
        <strain evidence="5 6">K2S05-167</strain>
    </source>
</reference>
<dbReference type="SFLD" id="SFLDS00001">
    <property type="entry name" value="Enolase"/>
    <property type="match status" value="1"/>
</dbReference>
<dbReference type="Pfam" id="PF13378">
    <property type="entry name" value="MR_MLE_C"/>
    <property type="match status" value="1"/>
</dbReference>
<dbReference type="InterPro" id="IPR036849">
    <property type="entry name" value="Enolase-like_C_sf"/>
</dbReference>
<evidence type="ECO:0000259" key="4">
    <source>
        <dbReference type="SMART" id="SM00922"/>
    </source>
</evidence>
<dbReference type="InterPro" id="IPR029065">
    <property type="entry name" value="Enolase_C-like"/>
</dbReference>